<gene>
    <name evidence="8" type="ORF">E3Q01_02988</name>
</gene>
<comment type="similarity">
    <text evidence="1 6">Belongs to the methyltransferase superfamily.</text>
</comment>
<proteinExistence type="inferred from homology"/>
<dbReference type="PANTHER" id="PTHR12315">
    <property type="entry name" value="BICOID-INTERACTING PROTEIN RELATED"/>
    <property type="match status" value="1"/>
</dbReference>
<evidence type="ECO:0000313" key="8">
    <source>
        <dbReference type="EMBL" id="TIC64051.1"/>
    </source>
</evidence>
<reference evidence="8 9" key="1">
    <citation type="submission" date="2019-03" db="EMBL/GenBank/DDBJ databases">
        <title>Sequencing 25 genomes of Wallemia mellicola.</title>
        <authorList>
            <person name="Gostincar C."/>
        </authorList>
    </citation>
    <scope>NUCLEOTIDE SEQUENCE [LARGE SCALE GENOMIC DNA]</scope>
    <source>
        <strain evidence="8 9">EXF-757</strain>
    </source>
</reference>
<dbReference type="InterPro" id="IPR041698">
    <property type="entry name" value="Methyltransf_25"/>
</dbReference>
<keyword evidence="4 5" id="KW-0949">S-adenosyl-L-methionine</keyword>
<dbReference type="GO" id="GO:0017069">
    <property type="term" value="F:snRNA binding"/>
    <property type="evidence" value="ECO:0007669"/>
    <property type="project" value="TreeGrafter"/>
</dbReference>
<keyword evidence="3 6" id="KW-0808">Transferase</keyword>
<evidence type="ECO:0000256" key="2">
    <source>
        <dbReference type="ARBA" id="ARBA00022603"/>
    </source>
</evidence>
<protein>
    <recommendedName>
        <fullName evidence="6">RNA methyltransferase</fullName>
        <ecNumber evidence="6">2.1.1.-</ecNumber>
    </recommendedName>
</protein>
<evidence type="ECO:0000259" key="7">
    <source>
        <dbReference type="PROSITE" id="PS51515"/>
    </source>
</evidence>
<dbReference type="EMBL" id="SPRX01000038">
    <property type="protein sequence ID" value="TIC64051.1"/>
    <property type="molecule type" value="Genomic_DNA"/>
</dbReference>
<dbReference type="AlphaFoldDB" id="A0A4T0QC39"/>
<dbReference type="Proteomes" id="UP000310708">
    <property type="component" value="Unassembled WGS sequence"/>
</dbReference>
<evidence type="ECO:0000256" key="4">
    <source>
        <dbReference type="ARBA" id="ARBA00022691"/>
    </source>
</evidence>
<dbReference type="PROSITE" id="PS51515">
    <property type="entry name" value="BIN3_SAM"/>
    <property type="match status" value="1"/>
</dbReference>
<sequence length="265" mass="29928">MTAPIHGNYKNYYSKRQNTVNGTDARIDALGSDFCDKLRDKDILDVGCNEGKITIEIARKFSPKFILGVDLDPALIHRATKELKVAWSTSKPIEGNEKGKRKRKDDTEVAQTGYFPLSMPSMFGFLPFPESSTSFPCNIEFKKLDVMQGKLETNGYDVILALSITKWIHLNGGDDGLILFFKKLYEALKEGGELVLEAQPVKSYQNAVSDMHQLKPTFEKLTIDPSQFEALLVNEIGFREVRHCIEESQCTPSSMIIFMQIGNYR</sequence>
<keyword evidence="2 6" id="KW-0489">Methyltransferase</keyword>
<evidence type="ECO:0000256" key="5">
    <source>
        <dbReference type="PROSITE-ProRule" id="PRU00848"/>
    </source>
</evidence>
<organism evidence="8 9">
    <name type="scientific">Wallemia mellicola</name>
    <dbReference type="NCBI Taxonomy" id="1708541"/>
    <lineage>
        <taxon>Eukaryota</taxon>
        <taxon>Fungi</taxon>
        <taxon>Dikarya</taxon>
        <taxon>Basidiomycota</taxon>
        <taxon>Wallemiomycotina</taxon>
        <taxon>Wallemiomycetes</taxon>
        <taxon>Wallemiales</taxon>
        <taxon>Wallemiaceae</taxon>
        <taxon>Wallemia</taxon>
    </lineage>
</organism>
<dbReference type="PANTHER" id="PTHR12315:SF0">
    <property type="entry name" value="7SK SNRNA METHYLPHOSPHATE CAPPING ENZYME"/>
    <property type="match status" value="1"/>
</dbReference>
<feature type="domain" description="Bin3-type SAM" evidence="7">
    <location>
        <begin position="24"/>
        <end position="264"/>
    </location>
</feature>
<dbReference type="GO" id="GO:0040031">
    <property type="term" value="P:snRNA modification"/>
    <property type="evidence" value="ECO:0007669"/>
    <property type="project" value="TreeGrafter"/>
</dbReference>
<dbReference type="CDD" id="cd02440">
    <property type="entry name" value="AdoMet_MTases"/>
    <property type="match status" value="1"/>
</dbReference>
<accession>A0A4T0QC39</accession>
<name>A0A4T0QC39_9BASI</name>
<dbReference type="GO" id="GO:0008171">
    <property type="term" value="F:O-methyltransferase activity"/>
    <property type="evidence" value="ECO:0007669"/>
    <property type="project" value="UniProtKB-UniRule"/>
</dbReference>
<dbReference type="InterPro" id="IPR039772">
    <property type="entry name" value="Bin3-like"/>
</dbReference>
<dbReference type="Pfam" id="PF06859">
    <property type="entry name" value="Bin3"/>
    <property type="match status" value="1"/>
</dbReference>
<dbReference type="InterPro" id="IPR024160">
    <property type="entry name" value="BIN3_SAM-bd_dom"/>
</dbReference>
<dbReference type="InterPro" id="IPR010675">
    <property type="entry name" value="Bin3_C"/>
</dbReference>
<dbReference type="EC" id="2.1.1.-" evidence="6"/>
<dbReference type="GO" id="GO:0032259">
    <property type="term" value="P:methylation"/>
    <property type="evidence" value="ECO:0007669"/>
    <property type="project" value="UniProtKB-KW"/>
</dbReference>
<evidence type="ECO:0000313" key="9">
    <source>
        <dbReference type="Proteomes" id="UP000310708"/>
    </source>
</evidence>
<evidence type="ECO:0000256" key="6">
    <source>
        <dbReference type="RuleBase" id="RU367087"/>
    </source>
</evidence>
<dbReference type="GO" id="GO:0008173">
    <property type="term" value="F:RNA methyltransferase activity"/>
    <property type="evidence" value="ECO:0007669"/>
    <property type="project" value="UniProtKB-UniRule"/>
</dbReference>
<comment type="caution">
    <text evidence="8">The sequence shown here is derived from an EMBL/GenBank/DDBJ whole genome shotgun (WGS) entry which is preliminary data.</text>
</comment>
<dbReference type="InterPro" id="IPR029063">
    <property type="entry name" value="SAM-dependent_MTases_sf"/>
</dbReference>
<dbReference type="SUPFAM" id="SSF53335">
    <property type="entry name" value="S-adenosyl-L-methionine-dependent methyltransferases"/>
    <property type="match status" value="1"/>
</dbReference>
<dbReference type="Pfam" id="PF13649">
    <property type="entry name" value="Methyltransf_25"/>
    <property type="match status" value="1"/>
</dbReference>
<evidence type="ECO:0000256" key="3">
    <source>
        <dbReference type="ARBA" id="ARBA00022679"/>
    </source>
</evidence>
<dbReference type="Gene3D" id="3.40.50.150">
    <property type="entry name" value="Vaccinia Virus protein VP39"/>
    <property type="match status" value="1"/>
</dbReference>
<evidence type="ECO:0000256" key="1">
    <source>
        <dbReference type="ARBA" id="ARBA00008361"/>
    </source>
</evidence>